<reference evidence="1 2" key="1">
    <citation type="journal article" date="2016" name="Nat. Commun.">
        <title>Thousands of microbial genomes shed light on interconnected biogeochemical processes in an aquifer system.</title>
        <authorList>
            <person name="Anantharaman K."/>
            <person name="Brown C.T."/>
            <person name="Hug L.A."/>
            <person name="Sharon I."/>
            <person name="Castelle C.J."/>
            <person name="Probst A.J."/>
            <person name="Thomas B.C."/>
            <person name="Singh A."/>
            <person name="Wilkins M.J."/>
            <person name="Karaoz U."/>
            <person name="Brodie E.L."/>
            <person name="Williams K.H."/>
            <person name="Hubbard S.S."/>
            <person name="Banfield J.F."/>
        </authorList>
    </citation>
    <scope>NUCLEOTIDE SEQUENCE [LARGE SCALE GENOMIC DNA]</scope>
</reference>
<sequence length="270" mass="30060">MAKALLMSGRVPMRNGWYLTLLGRCAMSSGDSNVFEGLFKLWASICKMILDGARKAEEVAKYLQRVNDDPNFLEKLDHPAQASVNTDIPTDGWATEWTRFYQQVFGITVDLSKVSIPDDPGGFGWVVFVAKGLTLNQVWAKCRDSFPCFSCYGDDMDRTVSTNDRTAEADYALRFRNRVEADEENKNFSANQLTKRGGKNITLLERLLLGLFIWWRTGGFHLDLLNWTLCAGSRGLDGVGPYVGWYGGQLQVGSYHPDVASGGICSRSAV</sequence>
<evidence type="ECO:0000313" key="2">
    <source>
        <dbReference type="Proteomes" id="UP000178347"/>
    </source>
</evidence>
<protein>
    <submittedName>
        <fullName evidence="1">Uncharacterized protein</fullName>
    </submittedName>
</protein>
<proteinExistence type="predicted"/>
<dbReference type="AlphaFoldDB" id="A0A1F6MRA6"/>
<dbReference type="EMBL" id="MFQN01000023">
    <property type="protein sequence ID" value="OGH74205.1"/>
    <property type="molecule type" value="Genomic_DNA"/>
</dbReference>
<name>A0A1F6MRA6_9BACT</name>
<organism evidence="1 2">
    <name type="scientific">Candidatus Magasanikbacteria bacterium RIFCSPLOWO2_12_FULL_43_12</name>
    <dbReference type="NCBI Taxonomy" id="1798692"/>
    <lineage>
        <taxon>Bacteria</taxon>
        <taxon>Candidatus Magasanikiibacteriota</taxon>
    </lineage>
</organism>
<accession>A0A1F6MRA6</accession>
<comment type="caution">
    <text evidence="1">The sequence shown here is derived from an EMBL/GenBank/DDBJ whole genome shotgun (WGS) entry which is preliminary data.</text>
</comment>
<dbReference type="STRING" id="1798692.A3G00_02255"/>
<dbReference type="Proteomes" id="UP000178347">
    <property type="component" value="Unassembled WGS sequence"/>
</dbReference>
<gene>
    <name evidence="1" type="ORF">A3G00_02255</name>
</gene>
<evidence type="ECO:0000313" key="1">
    <source>
        <dbReference type="EMBL" id="OGH74205.1"/>
    </source>
</evidence>